<dbReference type="InterPro" id="IPR036388">
    <property type="entry name" value="WH-like_DNA-bd_sf"/>
</dbReference>
<dbReference type="Gene3D" id="1.25.40.10">
    <property type="entry name" value="Tetratricopeptide repeat domain"/>
    <property type="match status" value="1"/>
</dbReference>
<dbReference type="InterPro" id="IPR011990">
    <property type="entry name" value="TPR-like_helical_dom_sf"/>
</dbReference>
<dbReference type="Pfam" id="PF00196">
    <property type="entry name" value="GerE"/>
    <property type="match status" value="1"/>
</dbReference>
<dbReference type="PROSITE" id="PS50043">
    <property type="entry name" value="HTH_LUXR_2"/>
    <property type="match status" value="1"/>
</dbReference>
<evidence type="ECO:0000256" key="3">
    <source>
        <dbReference type="ARBA" id="ARBA00023163"/>
    </source>
</evidence>
<dbReference type="InterPro" id="IPR027417">
    <property type="entry name" value="P-loop_NTPase"/>
</dbReference>
<evidence type="ECO:0000256" key="2">
    <source>
        <dbReference type="ARBA" id="ARBA00023125"/>
    </source>
</evidence>
<dbReference type="PANTHER" id="PTHR44688">
    <property type="entry name" value="DNA-BINDING TRANSCRIPTIONAL ACTIVATOR DEVR_DOSR"/>
    <property type="match status" value="1"/>
</dbReference>
<keyword evidence="1" id="KW-0805">Transcription regulation</keyword>
<evidence type="ECO:0000313" key="6">
    <source>
        <dbReference type="EMBL" id="BCZ45964.1"/>
    </source>
</evidence>
<dbReference type="PRINTS" id="PR00038">
    <property type="entry name" value="HTHLUXR"/>
</dbReference>
<feature type="domain" description="HTH luxR-type" evidence="5">
    <location>
        <begin position="755"/>
        <end position="820"/>
    </location>
</feature>
<protein>
    <recommendedName>
        <fullName evidence="5">HTH luxR-type domain-containing protein</fullName>
    </recommendedName>
</protein>
<evidence type="ECO:0000256" key="4">
    <source>
        <dbReference type="SAM" id="Phobius"/>
    </source>
</evidence>
<name>A0ABN6IV85_9CLOT</name>
<dbReference type="SUPFAM" id="SSF52540">
    <property type="entry name" value="P-loop containing nucleoside triphosphate hydrolases"/>
    <property type="match status" value="1"/>
</dbReference>
<dbReference type="PANTHER" id="PTHR44688:SF16">
    <property type="entry name" value="DNA-BINDING TRANSCRIPTIONAL ACTIVATOR DEVR_DOSR"/>
    <property type="match status" value="1"/>
</dbReference>
<sequence length="822" mass="96182">MINQILKPKIFHRKRINTMLYQIFDVPIFFISASIGYGKTTSVKSFLKKNKEIKTIWVDIDNEENDDICIWRKFCRSIKSTNLKLSERFSTYGLPKNSMDNNDIIEIIREEIDKKTVMVIDDWNDKRTLFIKSLIQDIAFEGIPNLHIVIISRNRPADEYIELELKRKCMIIWQETIAFTFNETIEFFEINGITLKEKEKKEVYEYTRGWIAATYLALIQYHNEKTLNNIPKATELVKTAVYDKFDETTKEIILILALVENFTLDQAIYITGNNKCSFVIKNLISNNCFIKYDAKSKIYTLHPILRSALEEELLLLNIDLDKINNVCGDWHSKNFNDTYAMEYYYKAKNYSRIFDLVEKNNTIYLTNLWEKIIEPVFNEVSMDQKVNRPIAYLTYIFFCINYKNATVAKELLYELWVIYEVNEDLENRNQVLGEIAFLESLLMFDDVKKMFEYHKKAYEFFRGGTSKIANNKMPITFGSPHFLCLFHRKKGDLKALIKHFEKEIHYFIDISNGAATGLNYLMLGEYFFETGDAYNGELFAYKALYKAQSKDQTSIIICSLFLLMRIYLYKNNTAEFKNKYNSLINVYKNLNIPRFLNGTEIALGYINGITGNLEDMPIFSNEIEMPTQQIIAPRAKMIHIIYALAMIHKESYIELEVQVEIMLEVYAKNDTIFGIIYAYIFDSIAKYKLYGMDQAKESLLKAIDLAEGDDLVMCFIELGPHILPIIEELQEENEYAKMVLADCKKYNEMYGKDYCKMKKVELTSRELEIMKLIEEGYKQSEISEELNIALTTVKKHIASVYIKLNVNNKTVAINLLKENGII</sequence>
<keyword evidence="3" id="KW-0804">Transcription</keyword>
<dbReference type="InterPro" id="IPR059106">
    <property type="entry name" value="WHD_MalT"/>
</dbReference>
<organism evidence="6 7">
    <name type="scientific">Clostridium gelidum</name>
    <dbReference type="NCBI Taxonomy" id="704125"/>
    <lineage>
        <taxon>Bacteria</taxon>
        <taxon>Bacillati</taxon>
        <taxon>Bacillota</taxon>
        <taxon>Clostridia</taxon>
        <taxon>Eubacteriales</taxon>
        <taxon>Clostridiaceae</taxon>
        <taxon>Clostridium</taxon>
    </lineage>
</organism>
<dbReference type="Gene3D" id="1.10.10.10">
    <property type="entry name" value="Winged helix-like DNA-binding domain superfamily/Winged helix DNA-binding domain"/>
    <property type="match status" value="1"/>
</dbReference>
<dbReference type="InterPro" id="IPR016032">
    <property type="entry name" value="Sig_transdc_resp-reg_C-effctor"/>
</dbReference>
<accession>A0ABN6IV85</accession>
<dbReference type="Gene3D" id="3.40.50.300">
    <property type="entry name" value="P-loop containing nucleotide triphosphate hydrolases"/>
    <property type="match status" value="1"/>
</dbReference>
<keyword evidence="4" id="KW-1133">Transmembrane helix</keyword>
<evidence type="ECO:0000256" key="1">
    <source>
        <dbReference type="ARBA" id="ARBA00023015"/>
    </source>
</evidence>
<proteinExistence type="predicted"/>
<feature type="transmembrane region" description="Helical" evidence="4">
    <location>
        <begin position="20"/>
        <end position="38"/>
    </location>
</feature>
<gene>
    <name evidence="6" type="ORF">psyc5s11_20310</name>
</gene>
<keyword evidence="2" id="KW-0238">DNA-binding</keyword>
<keyword evidence="4" id="KW-0472">Membrane</keyword>
<keyword evidence="4" id="KW-0812">Transmembrane</keyword>
<dbReference type="EMBL" id="AP024849">
    <property type="protein sequence ID" value="BCZ45964.1"/>
    <property type="molecule type" value="Genomic_DNA"/>
</dbReference>
<keyword evidence="7" id="KW-1185">Reference proteome</keyword>
<dbReference type="SUPFAM" id="SSF46894">
    <property type="entry name" value="C-terminal effector domain of the bipartite response regulators"/>
    <property type="match status" value="1"/>
</dbReference>
<dbReference type="RefSeq" id="WP_224037495.1">
    <property type="nucleotide sequence ID" value="NZ_AP024849.1"/>
</dbReference>
<evidence type="ECO:0000259" key="5">
    <source>
        <dbReference type="PROSITE" id="PS50043"/>
    </source>
</evidence>
<dbReference type="Proteomes" id="UP000824633">
    <property type="component" value="Chromosome"/>
</dbReference>
<dbReference type="SMART" id="SM00421">
    <property type="entry name" value="HTH_LUXR"/>
    <property type="match status" value="1"/>
</dbReference>
<reference evidence="7" key="1">
    <citation type="submission" date="2021-07" db="EMBL/GenBank/DDBJ databases">
        <title>Complete genome sequencing of a Clostridium isolate.</title>
        <authorList>
            <person name="Ueki A."/>
            <person name="Tonouchi A."/>
        </authorList>
    </citation>
    <scope>NUCLEOTIDE SEQUENCE [LARGE SCALE GENOMIC DNA]</scope>
    <source>
        <strain evidence="7">C5S11</strain>
    </source>
</reference>
<dbReference type="CDD" id="cd06170">
    <property type="entry name" value="LuxR_C_like"/>
    <property type="match status" value="1"/>
</dbReference>
<dbReference type="Pfam" id="PF25873">
    <property type="entry name" value="WHD_MalT"/>
    <property type="match status" value="1"/>
</dbReference>
<dbReference type="InterPro" id="IPR000792">
    <property type="entry name" value="Tscrpt_reg_LuxR_C"/>
</dbReference>
<evidence type="ECO:0000313" key="7">
    <source>
        <dbReference type="Proteomes" id="UP000824633"/>
    </source>
</evidence>